<evidence type="ECO:0000259" key="4">
    <source>
        <dbReference type="Pfam" id="PF01872"/>
    </source>
</evidence>
<protein>
    <submittedName>
        <fullName evidence="5">5-amino-6-(5-phosphoribosylamino)uracil reductase</fullName>
        <ecNumber evidence="5">1.1.1.193</ecNumber>
    </submittedName>
</protein>
<dbReference type="PANTHER" id="PTHR38011:SF7">
    <property type="entry name" value="2,5-DIAMINO-6-RIBOSYLAMINO-4(3H)-PYRIMIDINONE 5'-PHOSPHATE REDUCTASE"/>
    <property type="match status" value="1"/>
</dbReference>
<dbReference type="InterPro" id="IPR024072">
    <property type="entry name" value="DHFR-like_dom_sf"/>
</dbReference>
<dbReference type="EC" id="1.1.1.193" evidence="5"/>
<evidence type="ECO:0000313" key="6">
    <source>
        <dbReference type="Proteomes" id="UP000546642"/>
    </source>
</evidence>
<evidence type="ECO:0000256" key="1">
    <source>
        <dbReference type="ARBA" id="ARBA00005104"/>
    </source>
</evidence>
<dbReference type="PANTHER" id="PTHR38011">
    <property type="entry name" value="DIHYDROFOLATE REDUCTASE FAMILY PROTEIN (AFU_ORTHOLOGUE AFUA_8G06820)"/>
    <property type="match status" value="1"/>
</dbReference>
<dbReference type="GO" id="GO:0008703">
    <property type="term" value="F:5-amino-6-(5-phosphoribosylamino)uracil reductase activity"/>
    <property type="evidence" value="ECO:0007669"/>
    <property type="project" value="UniProtKB-EC"/>
</dbReference>
<dbReference type="Gene3D" id="3.40.430.10">
    <property type="entry name" value="Dihydrofolate Reductase, subunit A"/>
    <property type="match status" value="1"/>
</dbReference>
<keyword evidence="6" id="KW-1185">Reference proteome</keyword>
<gene>
    <name evidence="5" type="ORF">HNR23_000992</name>
</gene>
<dbReference type="Pfam" id="PF01872">
    <property type="entry name" value="RibD_C"/>
    <property type="match status" value="1"/>
</dbReference>
<dbReference type="InterPro" id="IPR002734">
    <property type="entry name" value="RibDG_C"/>
</dbReference>
<dbReference type="AlphaFoldDB" id="A0A7W9YF24"/>
<reference evidence="5 6" key="1">
    <citation type="submission" date="2020-08" db="EMBL/GenBank/DDBJ databases">
        <title>Sequencing the genomes of 1000 actinobacteria strains.</title>
        <authorList>
            <person name="Klenk H.-P."/>
        </authorList>
    </citation>
    <scope>NUCLEOTIDE SEQUENCE [LARGE SCALE GENOMIC DNA]</scope>
    <source>
        <strain evidence="5 6">DSM 46659</strain>
    </source>
</reference>
<dbReference type="EMBL" id="JACHDS010000001">
    <property type="protein sequence ID" value="MBB6170932.1"/>
    <property type="molecule type" value="Genomic_DNA"/>
</dbReference>
<keyword evidence="2" id="KW-0521">NADP</keyword>
<comment type="caution">
    <text evidence="5">The sequence shown here is derived from an EMBL/GenBank/DDBJ whole genome shotgun (WGS) entry which is preliminary data.</text>
</comment>
<evidence type="ECO:0000256" key="2">
    <source>
        <dbReference type="ARBA" id="ARBA00022857"/>
    </source>
</evidence>
<organism evidence="5 6">
    <name type="scientific">Nocardiopsis mwathae</name>
    <dbReference type="NCBI Taxonomy" id="1472723"/>
    <lineage>
        <taxon>Bacteria</taxon>
        <taxon>Bacillati</taxon>
        <taxon>Actinomycetota</taxon>
        <taxon>Actinomycetes</taxon>
        <taxon>Streptosporangiales</taxon>
        <taxon>Nocardiopsidaceae</taxon>
        <taxon>Nocardiopsis</taxon>
    </lineage>
</organism>
<name>A0A7W9YF24_9ACTN</name>
<keyword evidence="3 5" id="KW-0560">Oxidoreductase</keyword>
<dbReference type="SUPFAM" id="SSF53597">
    <property type="entry name" value="Dihydrofolate reductase-like"/>
    <property type="match status" value="1"/>
</dbReference>
<comment type="pathway">
    <text evidence="1">Cofactor biosynthesis; riboflavin biosynthesis.</text>
</comment>
<proteinExistence type="predicted"/>
<feature type="domain" description="Bacterial bifunctional deaminase-reductase C-terminal" evidence="4">
    <location>
        <begin position="4"/>
        <end position="219"/>
    </location>
</feature>
<sequence>MERPYTILSCAMSVDGYIDDATPERLRLSSEADFDEVDELRAGCDAILVGAGTVRRDDPRLLVRSPERRRRREAGGRPGHLLKVVLTENGDLDPEARFFTTGDAGKIVYANSAAHASCTERFRGAADVAVIDAGAPADPAAILADLAERGVRRLLVEGGSRVHTLFLTSGLADEIRLAVAPFFVGDGDAPRFVDPGAFANGPHDPMRLAEARTIGDIVVLRYLPGAPA</sequence>
<dbReference type="RefSeq" id="WP_184073942.1">
    <property type="nucleotide sequence ID" value="NZ_JACHDS010000001.1"/>
</dbReference>
<dbReference type="GO" id="GO:0009231">
    <property type="term" value="P:riboflavin biosynthetic process"/>
    <property type="evidence" value="ECO:0007669"/>
    <property type="project" value="InterPro"/>
</dbReference>
<dbReference type="Proteomes" id="UP000546642">
    <property type="component" value="Unassembled WGS sequence"/>
</dbReference>
<evidence type="ECO:0000313" key="5">
    <source>
        <dbReference type="EMBL" id="MBB6170932.1"/>
    </source>
</evidence>
<evidence type="ECO:0000256" key="3">
    <source>
        <dbReference type="ARBA" id="ARBA00023002"/>
    </source>
</evidence>
<accession>A0A7W9YF24</accession>
<dbReference type="InterPro" id="IPR050765">
    <property type="entry name" value="Riboflavin_Biosynth_HTPR"/>
</dbReference>